<dbReference type="Pfam" id="PF00455">
    <property type="entry name" value="DeoRC"/>
    <property type="match status" value="1"/>
</dbReference>
<evidence type="ECO:0000313" key="5">
    <source>
        <dbReference type="EMBL" id="ADY14247.1"/>
    </source>
</evidence>
<reference evidence="6" key="1">
    <citation type="submission" date="2011-02" db="EMBL/GenBank/DDBJ databases">
        <title>Complete sequence of Spirochaeta sp. Buddy.</title>
        <authorList>
            <person name="Lucas S."/>
            <person name="Copeland A."/>
            <person name="Lapidus A."/>
            <person name="Cheng J.-F."/>
            <person name="Goodwin L."/>
            <person name="Pitluck S."/>
            <person name="Zeytun A."/>
            <person name="Detter J.C."/>
            <person name="Han C."/>
            <person name="Tapia R."/>
            <person name="Land M."/>
            <person name="Hauser L."/>
            <person name="Kyrpides N."/>
            <person name="Ivanova N."/>
            <person name="Mikhailova N."/>
            <person name="Pagani I."/>
            <person name="Ritalahti K.M."/>
            <person name="Loeffler F.E."/>
            <person name="Woyke T."/>
        </authorList>
    </citation>
    <scope>NUCLEOTIDE SEQUENCE [LARGE SCALE GENOMIC DNA]</scope>
    <source>
        <strain evidence="6">ATCC BAA-1886 / DSM 22777 / Buddy</strain>
    </source>
</reference>
<dbReference type="Gene3D" id="1.10.10.10">
    <property type="entry name" value="Winged helix-like DNA-binding domain superfamily/Winged helix DNA-binding domain"/>
    <property type="match status" value="1"/>
</dbReference>
<evidence type="ECO:0000256" key="1">
    <source>
        <dbReference type="ARBA" id="ARBA00023015"/>
    </source>
</evidence>
<keyword evidence="2" id="KW-0238">DNA-binding</keyword>
<dbReference type="PROSITE" id="PS00894">
    <property type="entry name" value="HTH_DEOR_1"/>
    <property type="match status" value="1"/>
</dbReference>
<dbReference type="SUPFAM" id="SSF46785">
    <property type="entry name" value="Winged helix' DNA-binding domain"/>
    <property type="match status" value="1"/>
</dbReference>
<dbReference type="SMART" id="SM00420">
    <property type="entry name" value="HTH_DEOR"/>
    <property type="match status" value="1"/>
</dbReference>
<dbReference type="InterPro" id="IPR018356">
    <property type="entry name" value="Tscrpt_reg_HTH_DeoR_CS"/>
</dbReference>
<keyword evidence="6" id="KW-1185">Reference proteome</keyword>
<gene>
    <name evidence="5" type="ordered locus">SpiBuddy_2433</name>
</gene>
<name>F0RRJ5_SPHGB</name>
<dbReference type="SUPFAM" id="SSF100950">
    <property type="entry name" value="NagB/RpiA/CoA transferase-like"/>
    <property type="match status" value="1"/>
</dbReference>
<evidence type="ECO:0000256" key="3">
    <source>
        <dbReference type="ARBA" id="ARBA00023163"/>
    </source>
</evidence>
<dbReference type="PANTHER" id="PTHR30363:SF44">
    <property type="entry name" value="AGA OPERON TRANSCRIPTIONAL REPRESSOR-RELATED"/>
    <property type="match status" value="1"/>
</dbReference>
<evidence type="ECO:0000313" key="6">
    <source>
        <dbReference type="Proteomes" id="UP000008466"/>
    </source>
</evidence>
<dbReference type="SMART" id="SM01134">
    <property type="entry name" value="DeoRC"/>
    <property type="match status" value="1"/>
</dbReference>
<dbReference type="Proteomes" id="UP000008466">
    <property type="component" value="Chromosome"/>
</dbReference>
<dbReference type="GO" id="GO:0003700">
    <property type="term" value="F:DNA-binding transcription factor activity"/>
    <property type="evidence" value="ECO:0007669"/>
    <property type="project" value="InterPro"/>
</dbReference>
<dbReference type="InterPro" id="IPR036390">
    <property type="entry name" value="WH_DNA-bd_sf"/>
</dbReference>
<keyword evidence="3" id="KW-0804">Transcription</keyword>
<accession>F0RRJ5</accession>
<dbReference type="InterPro" id="IPR014036">
    <property type="entry name" value="DeoR-like_C"/>
</dbReference>
<proteinExistence type="predicted"/>
<dbReference type="RefSeq" id="WP_013608093.1">
    <property type="nucleotide sequence ID" value="NC_015152.1"/>
</dbReference>
<sequence>MNERRVNIIGILEKNGFASVSLLAEALGVSDMTIRRDLDYLEEKKKVRRVHGGAVTVENCNREPAFEQRATNLVEEKRNIARLAATLVETETTIALDSGSTALELVKCLVDIPQLTIVTSSIHIMNLCLSHPNIQILVPPGHLRPHEGSIVGSETVEFLRTIHVDQFFMGVGGIDSKAGVTEYNMDDIAVKKALAANAKQLIVLADASKFNKITFAKICDLDLIDCLVTNATLPKNLQELFDDLGTMVLKP</sequence>
<dbReference type="Gene3D" id="3.40.50.1360">
    <property type="match status" value="1"/>
</dbReference>
<organism evidence="5 6">
    <name type="scientific">Sphaerochaeta globosa (strain ATCC BAA-1886 / DSM 22777 / Buddy)</name>
    <name type="common">Spirochaeta sp. (strain Buddy)</name>
    <dbReference type="NCBI Taxonomy" id="158189"/>
    <lineage>
        <taxon>Bacteria</taxon>
        <taxon>Pseudomonadati</taxon>
        <taxon>Spirochaetota</taxon>
        <taxon>Spirochaetia</taxon>
        <taxon>Spirochaetales</taxon>
        <taxon>Sphaerochaetaceae</taxon>
        <taxon>Sphaerochaeta</taxon>
    </lineage>
</organism>
<dbReference type="InterPro" id="IPR037171">
    <property type="entry name" value="NagB/RpiA_transferase-like"/>
</dbReference>
<evidence type="ECO:0000256" key="2">
    <source>
        <dbReference type="ARBA" id="ARBA00023125"/>
    </source>
</evidence>
<dbReference type="PANTHER" id="PTHR30363">
    <property type="entry name" value="HTH-TYPE TRANSCRIPTIONAL REGULATOR SRLR-RELATED"/>
    <property type="match status" value="1"/>
</dbReference>
<feature type="domain" description="HTH deoR-type" evidence="4">
    <location>
        <begin position="1"/>
        <end position="56"/>
    </location>
</feature>
<dbReference type="InterPro" id="IPR036388">
    <property type="entry name" value="WH-like_DNA-bd_sf"/>
</dbReference>
<dbReference type="EMBL" id="CP002541">
    <property type="protein sequence ID" value="ADY14247.1"/>
    <property type="molecule type" value="Genomic_DNA"/>
</dbReference>
<dbReference type="HOGENOM" id="CLU_060699_2_1_12"/>
<protein>
    <submittedName>
        <fullName evidence="5">Transcriptional regulator, DeoR family</fullName>
    </submittedName>
</protein>
<dbReference type="GO" id="GO:0003677">
    <property type="term" value="F:DNA binding"/>
    <property type="evidence" value="ECO:0007669"/>
    <property type="project" value="UniProtKB-KW"/>
</dbReference>
<dbReference type="PRINTS" id="PR00037">
    <property type="entry name" value="HTHLACR"/>
</dbReference>
<evidence type="ECO:0000259" key="4">
    <source>
        <dbReference type="PROSITE" id="PS51000"/>
    </source>
</evidence>
<keyword evidence="1" id="KW-0805">Transcription regulation</keyword>
<dbReference type="KEGG" id="sbu:SpiBuddy_2433"/>
<dbReference type="Pfam" id="PF08220">
    <property type="entry name" value="HTH_DeoR"/>
    <property type="match status" value="1"/>
</dbReference>
<dbReference type="InterPro" id="IPR001034">
    <property type="entry name" value="DeoR_HTH"/>
</dbReference>
<dbReference type="InterPro" id="IPR050313">
    <property type="entry name" value="Carb_Metab_HTH_regulators"/>
</dbReference>
<dbReference type="eggNOG" id="COG1349">
    <property type="taxonomic scope" value="Bacteria"/>
</dbReference>
<dbReference type="STRING" id="158189.SpiBuddy_2433"/>
<dbReference type="PROSITE" id="PS51000">
    <property type="entry name" value="HTH_DEOR_2"/>
    <property type="match status" value="1"/>
</dbReference>
<dbReference type="AlphaFoldDB" id="F0RRJ5"/>
<dbReference type="OrthoDB" id="308679at2"/>